<protein>
    <submittedName>
        <fullName evidence="2">Pr6Pr family membrane protein</fullName>
    </submittedName>
</protein>
<feature type="transmembrane region" description="Helical" evidence="1">
    <location>
        <begin position="99"/>
        <end position="119"/>
    </location>
</feature>
<feature type="transmembrane region" description="Helical" evidence="1">
    <location>
        <begin position="211"/>
        <end position="232"/>
    </location>
</feature>
<organism evidence="2 3">
    <name type="scientific">Streptomyces flavalbus</name>
    <dbReference type="NCBI Taxonomy" id="2665155"/>
    <lineage>
        <taxon>Bacteria</taxon>
        <taxon>Bacillati</taxon>
        <taxon>Actinomycetota</taxon>
        <taxon>Actinomycetes</taxon>
        <taxon>Kitasatosporales</taxon>
        <taxon>Streptomycetaceae</taxon>
        <taxon>Streptomyces</taxon>
    </lineage>
</organism>
<accession>A0ABW2WCH5</accession>
<keyword evidence="1" id="KW-1133">Transmembrane helix</keyword>
<dbReference type="NCBIfam" id="NF038065">
    <property type="entry name" value="Pr6Pr"/>
    <property type="match status" value="1"/>
</dbReference>
<dbReference type="Proteomes" id="UP001597023">
    <property type="component" value="Unassembled WGS sequence"/>
</dbReference>
<comment type="caution">
    <text evidence="2">The sequence shown here is derived from an EMBL/GenBank/DDBJ whole genome shotgun (WGS) entry which is preliminary data.</text>
</comment>
<keyword evidence="3" id="KW-1185">Reference proteome</keyword>
<evidence type="ECO:0000256" key="1">
    <source>
        <dbReference type="SAM" id="Phobius"/>
    </source>
</evidence>
<evidence type="ECO:0000313" key="3">
    <source>
        <dbReference type="Proteomes" id="UP001597023"/>
    </source>
</evidence>
<feature type="transmembrane region" description="Helical" evidence="1">
    <location>
        <begin position="139"/>
        <end position="158"/>
    </location>
</feature>
<feature type="transmembrane region" description="Helical" evidence="1">
    <location>
        <begin position="170"/>
        <end position="191"/>
    </location>
</feature>
<keyword evidence="1" id="KW-0472">Membrane</keyword>
<dbReference type="EMBL" id="JBHTEB010000001">
    <property type="protein sequence ID" value="MFD0316414.1"/>
    <property type="molecule type" value="Genomic_DNA"/>
</dbReference>
<dbReference type="RefSeq" id="WP_381611012.1">
    <property type="nucleotide sequence ID" value="NZ_JBHTEB010000001.1"/>
</dbReference>
<proteinExistence type="predicted"/>
<gene>
    <name evidence="2" type="ORF">ACFQZ6_19785</name>
</gene>
<keyword evidence="1" id="KW-0812">Transmembrane</keyword>
<name>A0ABW2WCH5_9ACTN</name>
<feature type="transmembrane region" description="Helical" evidence="1">
    <location>
        <begin position="43"/>
        <end position="61"/>
    </location>
</feature>
<reference evidence="3" key="1">
    <citation type="journal article" date="2019" name="Int. J. Syst. Evol. Microbiol.">
        <title>The Global Catalogue of Microorganisms (GCM) 10K type strain sequencing project: providing services to taxonomists for standard genome sequencing and annotation.</title>
        <authorList>
            <consortium name="The Broad Institute Genomics Platform"/>
            <consortium name="The Broad Institute Genome Sequencing Center for Infectious Disease"/>
            <person name="Wu L."/>
            <person name="Ma J."/>
        </authorList>
    </citation>
    <scope>NUCLEOTIDE SEQUENCE [LARGE SCALE GENOMIC DNA]</scope>
    <source>
        <strain evidence="3">CGMCC 4.7400</strain>
    </source>
</reference>
<dbReference type="InterPro" id="IPR049713">
    <property type="entry name" value="Pr6Pr-like"/>
</dbReference>
<evidence type="ECO:0000313" key="2">
    <source>
        <dbReference type="EMBL" id="MFD0316414.1"/>
    </source>
</evidence>
<feature type="transmembrane region" description="Helical" evidence="1">
    <location>
        <begin position="67"/>
        <end position="87"/>
    </location>
</feature>
<sequence>MTAPIPRDMPDIPAIPGVPGLLPAPVPASAVIPPVRRPVTATLRLLTALTAAAALVLSLLHGTPLTVLSLFSVQSTVLLALVLALSARRSWTARRPLPAALTGATLLYVTIGALAHHLLPTPTLTITAPTSWQSTLADHLIHTALPLAALLDWLLLTPPARLHLRKASTWLLYPLAYLAFTVVRGELLPVPTPDRYLYPFLDIAAHGYKSTLGNALLLGLACYALAVLLVALDHLRPNPIRSPAKTGFRLQPPVG</sequence>